<organism evidence="3 4">
    <name type="scientific">Fulvitalea axinellae</name>
    <dbReference type="NCBI Taxonomy" id="1182444"/>
    <lineage>
        <taxon>Bacteria</taxon>
        <taxon>Pseudomonadati</taxon>
        <taxon>Bacteroidota</taxon>
        <taxon>Cytophagia</taxon>
        <taxon>Cytophagales</taxon>
        <taxon>Persicobacteraceae</taxon>
        <taxon>Fulvitalea</taxon>
    </lineage>
</organism>
<evidence type="ECO:0000259" key="2">
    <source>
        <dbReference type="Pfam" id="PF00884"/>
    </source>
</evidence>
<accession>A0AAU9C755</accession>
<evidence type="ECO:0000313" key="4">
    <source>
        <dbReference type="Proteomes" id="UP001348817"/>
    </source>
</evidence>
<sequence length="546" mass="61865">MKKTLLTLGVAGMAALSQSCAPEKPRKKTNILFVISDDQSWKHTGMENIPELKTPGFDFLARNGAYFENAYASAPSCTPSCAAALTGRNGWELGETSTLWGRFGDEQLAYTDILAEKGYAVGMTGKGWGPGIMGGKRKQNPAGKNYSSKKKQIIKGTWALSNIDYTENFKQFYGEKKPDQPFCFWFGAKEPHRPYVTGTGVSLGGKNLAQVPLPGFWPKDSTISSDVADYFFEIEHYDSHLKNIVEFLEEKNELENTLIIVTSDNGMPFPRAKANLYEFGAHVPLAIYWKGKIEKGRRISEIVSLIDIAPTILEATGQKIPERMTGQSLLPALESEKNLKTLRNRAYPYRERHAYSYADGVAYASRAIRRDDYLLIWNLTPDMYPSGDISPENNRNFLPYGDVDSGPTKDFLLAGKYDPEIGKFYRMNFGKRPEVEFFNVKKDPYQNENLADNPAFTETKNSMFTELKEYLSKTGDPRMKGHGEKFAQNPYYGSTQWNGFVGKQRWDKMTEEEREKTKDKVERTRKNNTKKLKEMGWSESDKNIVI</sequence>
<dbReference type="Pfam" id="PF00884">
    <property type="entry name" value="Sulfatase"/>
    <property type="match status" value="1"/>
</dbReference>
<feature type="region of interest" description="Disordered" evidence="1">
    <location>
        <begin position="508"/>
        <end position="546"/>
    </location>
</feature>
<dbReference type="PANTHER" id="PTHR43751">
    <property type="entry name" value="SULFATASE"/>
    <property type="match status" value="1"/>
</dbReference>
<dbReference type="AlphaFoldDB" id="A0AAU9C755"/>
<dbReference type="Proteomes" id="UP001348817">
    <property type="component" value="Chromosome"/>
</dbReference>
<dbReference type="InterPro" id="IPR000917">
    <property type="entry name" value="Sulfatase_N"/>
</dbReference>
<dbReference type="EMBL" id="AP025314">
    <property type="protein sequence ID" value="BDD07896.1"/>
    <property type="molecule type" value="Genomic_DNA"/>
</dbReference>
<dbReference type="CDD" id="cd16027">
    <property type="entry name" value="SGSH"/>
    <property type="match status" value="1"/>
</dbReference>
<evidence type="ECO:0000256" key="1">
    <source>
        <dbReference type="SAM" id="MobiDB-lite"/>
    </source>
</evidence>
<feature type="domain" description="Sulfatase N-terminal" evidence="2">
    <location>
        <begin position="30"/>
        <end position="317"/>
    </location>
</feature>
<keyword evidence="4" id="KW-1185">Reference proteome</keyword>
<protein>
    <submittedName>
        <fullName evidence="3">Heparan N-sulfatase</fullName>
    </submittedName>
</protein>
<name>A0AAU9C755_9BACT</name>
<dbReference type="SUPFAM" id="SSF53649">
    <property type="entry name" value="Alkaline phosphatase-like"/>
    <property type="match status" value="1"/>
</dbReference>
<gene>
    <name evidence="3" type="ORF">FUAX_03280</name>
</gene>
<dbReference type="RefSeq" id="WP_338393192.1">
    <property type="nucleotide sequence ID" value="NZ_AP025314.1"/>
</dbReference>
<reference evidence="3 4" key="1">
    <citation type="submission" date="2021-12" db="EMBL/GenBank/DDBJ databases">
        <title>Genome sequencing of bacteria with rrn-lacking chromosome and rrn-plasmid.</title>
        <authorList>
            <person name="Anda M."/>
            <person name="Iwasaki W."/>
        </authorList>
    </citation>
    <scope>NUCLEOTIDE SEQUENCE [LARGE SCALE GENOMIC DNA]</scope>
    <source>
        <strain evidence="3 4">DSM 100852</strain>
    </source>
</reference>
<dbReference type="PANTHER" id="PTHR43751:SF1">
    <property type="entry name" value="SULFATASE ATSG-RELATED"/>
    <property type="match status" value="1"/>
</dbReference>
<dbReference type="KEGG" id="fax:FUAX_03280"/>
<dbReference type="InterPro" id="IPR052701">
    <property type="entry name" value="GAG_Ulvan_Degrading_Sulfatases"/>
</dbReference>
<dbReference type="InterPro" id="IPR017850">
    <property type="entry name" value="Alkaline_phosphatase_core_sf"/>
</dbReference>
<dbReference type="Gene3D" id="3.40.720.10">
    <property type="entry name" value="Alkaline Phosphatase, subunit A"/>
    <property type="match status" value="1"/>
</dbReference>
<evidence type="ECO:0000313" key="3">
    <source>
        <dbReference type="EMBL" id="BDD07896.1"/>
    </source>
</evidence>
<proteinExistence type="predicted"/>